<dbReference type="Proteomes" id="UP000216215">
    <property type="component" value="Unassembled WGS sequence"/>
</dbReference>
<organism evidence="1 2">
    <name type="scientific">Mesorhizobium mediterraneum</name>
    <dbReference type="NCBI Taxonomy" id="43617"/>
    <lineage>
        <taxon>Bacteria</taxon>
        <taxon>Pseudomonadati</taxon>
        <taxon>Pseudomonadota</taxon>
        <taxon>Alphaproteobacteria</taxon>
        <taxon>Hyphomicrobiales</taxon>
        <taxon>Phyllobacteriaceae</taxon>
        <taxon>Mesorhizobium</taxon>
    </lineage>
</organism>
<dbReference type="AlphaFoldDB" id="A0AB36R7L4"/>
<dbReference type="EMBL" id="NPKI01000020">
    <property type="protein sequence ID" value="PAQ00831.1"/>
    <property type="molecule type" value="Genomic_DNA"/>
</dbReference>
<protein>
    <recommendedName>
        <fullName evidence="3">ATP-grasp domain-containing protein</fullName>
    </recommendedName>
</protein>
<accession>A0AB36R7L4</accession>
<comment type="caution">
    <text evidence="1">The sequence shown here is derived from an EMBL/GenBank/DDBJ whole genome shotgun (WGS) entry which is preliminary data.</text>
</comment>
<evidence type="ECO:0000313" key="2">
    <source>
        <dbReference type="Proteomes" id="UP000216215"/>
    </source>
</evidence>
<keyword evidence="2" id="KW-1185">Reference proteome</keyword>
<dbReference type="SUPFAM" id="SSF56059">
    <property type="entry name" value="Glutathione synthetase ATP-binding domain-like"/>
    <property type="match status" value="1"/>
</dbReference>
<gene>
    <name evidence="1" type="ORF">CIT25_18370</name>
</gene>
<proteinExistence type="predicted"/>
<evidence type="ECO:0008006" key="3">
    <source>
        <dbReference type="Google" id="ProtNLM"/>
    </source>
</evidence>
<reference evidence="2" key="1">
    <citation type="submission" date="2017-08" db="EMBL/GenBank/DDBJ databases">
        <title>Mesorhizobium wenxinae sp. nov., a novel rhizobial species isolated from root nodules of chickpea (Cicer arietinum L.).</title>
        <authorList>
            <person name="Zhang J."/>
        </authorList>
    </citation>
    <scope>NUCLEOTIDE SEQUENCE [LARGE SCALE GENOMIC DNA]</scope>
    <source>
        <strain evidence="2">USDA 3392</strain>
    </source>
</reference>
<evidence type="ECO:0000313" key="1">
    <source>
        <dbReference type="EMBL" id="PAQ00831.1"/>
    </source>
</evidence>
<sequence length="339" mass="39251">MIFYVCHRLHTYTQASFLLYYRKDMQNFFRLVPYEQATLLGSLSAGTVIWSDMDRLSGVEIDAASELARKLELEQPHVVQLNHPRESFQRFDLLRKLFADGINNFQVHRPDALPDDIRYPVFLRDETGAAYKAPRLLQARRELDNALAALPDMKFVRPMVVEFGSKAGPDGLYRKYAAYRVGDRTYAQHCFANEEWFIKDPGRGILQATRKQHLDYVRDNPHAPDLMAIFEKASITYGRIDYTIVGGRIQVFEINTNPTVLSYPPTPFDKYDSMPYANMHADALLALPHARDPSSTAELDRTHFEVLAVLRREYRKRRRKLVVRKGLRFVRDAVLGSRH</sequence>
<name>A0AB36R7L4_9HYPH</name>